<gene>
    <name evidence="2" type="ORF">SAMN04490355_10491</name>
</gene>
<reference evidence="3" key="1">
    <citation type="submission" date="2016-10" db="EMBL/GenBank/DDBJ databases">
        <authorList>
            <person name="Varghese N."/>
            <person name="Submissions S."/>
        </authorList>
    </citation>
    <scope>NUCLEOTIDE SEQUENCE [LARGE SCALE GENOMIC DNA]</scope>
    <source>
        <strain evidence="3">DSM 13327</strain>
    </source>
</reference>
<proteinExistence type="predicted"/>
<keyword evidence="1" id="KW-0175">Coiled coil</keyword>
<dbReference type="RefSeq" id="WP_090942045.1">
    <property type="nucleotide sequence ID" value="NZ_FOTS01000049.1"/>
</dbReference>
<evidence type="ECO:0000313" key="2">
    <source>
        <dbReference type="EMBL" id="SFM16505.1"/>
    </source>
</evidence>
<dbReference type="Proteomes" id="UP000199520">
    <property type="component" value="Unassembled WGS sequence"/>
</dbReference>
<feature type="coiled-coil region" evidence="1">
    <location>
        <begin position="88"/>
        <end position="122"/>
    </location>
</feature>
<protein>
    <submittedName>
        <fullName evidence="2">Uncharacterized protein</fullName>
    </submittedName>
</protein>
<evidence type="ECO:0000256" key="1">
    <source>
        <dbReference type="SAM" id="Coils"/>
    </source>
</evidence>
<evidence type="ECO:0000313" key="3">
    <source>
        <dbReference type="Proteomes" id="UP000199520"/>
    </source>
</evidence>
<sequence length="147" mass="16631">MYRQKNPFLQHAINHGQTLIAEVNKANSLSQDIVSTCDNIVMAINSGNPQNAINSIQNIRNMAIQVSQSTQFFNHVINERLDMSTYVLNSIQHKINEMTGAIQGLRDNSANYQRNWNQYEAQQPGQYGSSMSQQTMPYQYGSFSAPQ</sequence>
<dbReference type="OrthoDB" id="1807089at2"/>
<keyword evidence="3" id="KW-1185">Reference proteome</keyword>
<name>A0A1I4NMB9_9FIRM</name>
<dbReference type="AlphaFoldDB" id="A0A1I4NMB9"/>
<accession>A0A1I4NMB9</accession>
<dbReference type="EMBL" id="FOTS01000049">
    <property type="protein sequence ID" value="SFM16505.1"/>
    <property type="molecule type" value="Genomic_DNA"/>
</dbReference>
<organism evidence="2 3">
    <name type="scientific">Pelosinus propionicus DSM 13327</name>
    <dbReference type="NCBI Taxonomy" id="1123291"/>
    <lineage>
        <taxon>Bacteria</taxon>
        <taxon>Bacillati</taxon>
        <taxon>Bacillota</taxon>
        <taxon>Negativicutes</taxon>
        <taxon>Selenomonadales</taxon>
        <taxon>Sporomusaceae</taxon>
        <taxon>Pelosinus</taxon>
    </lineage>
</organism>